<dbReference type="STRING" id="1071381.G8BUS9"/>
<keyword evidence="4 10" id="KW-0507">mRNA processing</keyword>
<dbReference type="GO" id="GO:0000974">
    <property type="term" value="C:Prp19 complex"/>
    <property type="evidence" value="ECO:0007669"/>
    <property type="project" value="UniProtKB-UniRule"/>
</dbReference>
<dbReference type="InterPro" id="IPR015943">
    <property type="entry name" value="WD40/YVTN_repeat-like_dom_sf"/>
</dbReference>
<keyword evidence="11" id="KW-0175">Coiled coil</keyword>
<dbReference type="RefSeq" id="XP_003685945.1">
    <property type="nucleotide sequence ID" value="XM_003685897.1"/>
</dbReference>
<keyword evidence="9 10" id="KW-0539">Nucleus</keyword>
<keyword evidence="14" id="KW-1185">Reference proteome</keyword>
<dbReference type="InterPro" id="IPR013915">
    <property type="entry name" value="Prp19_cc"/>
</dbReference>
<dbReference type="GO" id="GO:0070534">
    <property type="term" value="P:protein K63-linked ubiquitination"/>
    <property type="evidence" value="ECO:0007669"/>
    <property type="project" value="UniProtKB-UniRule"/>
</dbReference>
<evidence type="ECO:0000256" key="1">
    <source>
        <dbReference type="ARBA" id="ARBA00004123"/>
    </source>
</evidence>
<evidence type="ECO:0000256" key="6">
    <source>
        <dbReference type="ARBA" id="ARBA00022763"/>
    </source>
</evidence>
<gene>
    <name evidence="13" type="primary">TPHA0F00240</name>
    <name evidence="13" type="ordered locus">TPHA_0F00240</name>
</gene>
<evidence type="ECO:0000313" key="13">
    <source>
        <dbReference type="EMBL" id="CCE63511.1"/>
    </source>
</evidence>
<evidence type="ECO:0000256" key="4">
    <source>
        <dbReference type="ARBA" id="ARBA00022664"/>
    </source>
</evidence>
<evidence type="ECO:0000313" key="14">
    <source>
        <dbReference type="Proteomes" id="UP000005666"/>
    </source>
</evidence>
<keyword evidence="10" id="KW-0808">Transferase</keyword>
<dbReference type="EC" id="2.3.2.27" evidence="10"/>
<dbReference type="GO" id="GO:0005829">
    <property type="term" value="C:cytosol"/>
    <property type="evidence" value="ECO:0007669"/>
    <property type="project" value="EnsemblFungi"/>
</dbReference>
<dbReference type="GO" id="GO:0061630">
    <property type="term" value="F:ubiquitin protein ligase activity"/>
    <property type="evidence" value="ECO:0007669"/>
    <property type="project" value="UniProtKB-UniRule"/>
</dbReference>
<dbReference type="GO" id="GO:0042802">
    <property type="term" value="F:identical protein binding"/>
    <property type="evidence" value="ECO:0007669"/>
    <property type="project" value="EnsemblFungi"/>
</dbReference>
<dbReference type="GeneID" id="11535473"/>
<dbReference type="FunFam" id="3.30.40.10:FF:000027">
    <property type="entry name" value="Pre-mRNA-processing factor 19, putative"/>
    <property type="match status" value="1"/>
</dbReference>
<evidence type="ECO:0000256" key="2">
    <source>
        <dbReference type="ARBA" id="ARBA00006388"/>
    </source>
</evidence>
<dbReference type="HOGENOM" id="CLU_023894_0_0_1"/>
<comment type="catalytic activity">
    <reaction evidence="10">
        <text>S-ubiquitinyl-[E2 ubiquitin-conjugating enzyme]-L-cysteine + [acceptor protein]-L-lysine = [E2 ubiquitin-conjugating enzyme]-L-cysteine + N(6)-ubiquitinyl-[acceptor protein]-L-lysine.</text>
        <dbReference type="EC" id="2.3.2.27"/>
    </reaction>
</comment>
<accession>G8BUS9</accession>
<dbReference type="SMART" id="SM00504">
    <property type="entry name" value="Ubox"/>
    <property type="match status" value="1"/>
</dbReference>
<evidence type="ECO:0000256" key="8">
    <source>
        <dbReference type="ARBA" id="ARBA00023204"/>
    </source>
</evidence>
<dbReference type="GO" id="GO:0000349">
    <property type="term" value="P:generation of catalytic spliceosome for first transesterification step"/>
    <property type="evidence" value="ECO:0007669"/>
    <property type="project" value="EnsemblFungi"/>
</dbReference>
<dbReference type="SUPFAM" id="SSF82171">
    <property type="entry name" value="DPP6 N-terminal domain-like"/>
    <property type="match status" value="1"/>
</dbReference>
<feature type="domain" description="U-box" evidence="12">
    <location>
        <begin position="1"/>
        <end position="64"/>
    </location>
</feature>
<keyword evidence="6 10" id="KW-0227">DNA damage</keyword>
<dbReference type="GO" id="GO:0006281">
    <property type="term" value="P:DNA repair"/>
    <property type="evidence" value="ECO:0007669"/>
    <property type="project" value="UniProtKB-KW"/>
</dbReference>
<dbReference type="InterPro" id="IPR003613">
    <property type="entry name" value="Ubox_domain"/>
</dbReference>
<dbReference type="EMBL" id="HE612861">
    <property type="protein sequence ID" value="CCE63511.1"/>
    <property type="molecule type" value="Genomic_DNA"/>
</dbReference>
<proteinExistence type="inferred from homology"/>
<dbReference type="Pfam" id="PF08606">
    <property type="entry name" value="Prp19"/>
    <property type="match status" value="1"/>
</dbReference>
<dbReference type="AlphaFoldDB" id="G8BUS9"/>
<dbReference type="OrthoDB" id="687049at2759"/>
<dbReference type="Gene3D" id="3.30.40.10">
    <property type="entry name" value="Zinc/RING finger domain, C3HC4 (zinc finger)"/>
    <property type="match status" value="1"/>
</dbReference>
<keyword evidence="3" id="KW-0853">WD repeat</keyword>
<keyword evidence="7 10" id="KW-0508">mRNA splicing</keyword>
<dbReference type="KEGG" id="tpf:TPHA_0F00240"/>
<name>G8BUS9_TETPH</name>
<dbReference type="PANTHER" id="PTHR43995:SF1">
    <property type="entry name" value="PRE-MRNA-PROCESSING FACTOR 19"/>
    <property type="match status" value="1"/>
</dbReference>
<dbReference type="eggNOG" id="KOG0289">
    <property type="taxonomic scope" value="Eukaryota"/>
</dbReference>
<evidence type="ECO:0000256" key="3">
    <source>
        <dbReference type="ARBA" id="ARBA00022574"/>
    </source>
</evidence>
<dbReference type="PANTHER" id="PTHR43995">
    <property type="entry name" value="PRE-MRNA-PROCESSING FACTOR 19"/>
    <property type="match status" value="1"/>
</dbReference>
<keyword evidence="10" id="KW-0833">Ubl conjugation pathway</keyword>
<evidence type="ECO:0000256" key="9">
    <source>
        <dbReference type="ARBA" id="ARBA00023242"/>
    </source>
</evidence>
<dbReference type="Proteomes" id="UP000005666">
    <property type="component" value="Chromosome 6"/>
</dbReference>
<dbReference type="OMA" id="MIAYSNE"/>
<comment type="function">
    <text evidence="10">Ubiquitin-protein ligase which is mainly involved pre-mRNA splicing and DNA repair. Required for pre-mRNA splicing as component of the spliceosome.</text>
</comment>
<keyword evidence="5 10" id="KW-0747">Spliceosome</keyword>
<evidence type="ECO:0000256" key="10">
    <source>
        <dbReference type="RuleBase" id="RU367101"/>
    </source>
</evidence>
<dbReference type="InterPro" id="IPR013083">
    <property type="entry name" value="Znf_RING/FYVE/PHD"/>
</dbReference>
<dbReference type="UniPathway" id="UPA00143"/>
<evidence type="ECO:0000256" key="7">
    <source>
        <dbReference type="ARBA" id="ARBA00023187"/>
    </source>
</evidence>
<dbReference type="GO" id="GO:0071006">
    <property type="term" value="C:U2-type catalytic step 1 spliceosome"/>
    <property type="evidence" value="ECO:0007669"/>
    <property type="project" value="EnsemblFungi"/>
</dbReference>
<sequence length="522" mass="58976">MICAISGKSPKNPALSLKSKCIFEKTLLEQYVATSAKDPITNETMTMEDIIELANTPQQVSMINALNSSTLNSNYSIPNLLSTLQNEWDAVMLENFKVRKQLDLFTKQLSTAMYERDAAKLVAAKLLREKEDLASELSRLTSHIASSESSDSTISEPLYGLSKDTNKESSVLPIPKEFLERIITESQQFVQLSKTNQDKYKLSGSQKLVDNIKKWDIVPSSGLSVIMNSDNGNTFKKAILHSRTINIIVNPDLIKSIDGEFIDNIKYCYSTTDDKVLLYTDDRHQITIYNTETKAAQKVELTDVEDIILLRNHHQIANDYFLWADSQGKIGLTSMDLKKTYIITEKSDEVTNYHSADLHKDGLLLALINDREVLITDITKPSETRITFQMGKEIPDDNSTIKKVQFSTNGYWMLVATEKNVMVFDLRKDPGTLAIEPFNTSEFEFWDTDPSQKYMLTLANSKITIHTFKKATKKWEAPTGSNNQFTFPEQTTDVTSFYVLCSNGKLTLIMKTKTDISICSTV</sequence>
<evidence type="ECO:0000259" key="12">
    <source>
        <dbReference type="SMART" id="SM00504"/>
    </source>
</evidence>
<evidence type="ECO:0000256" key="11">
    <source>
        <dbReference type="SAM" id="Coils"/>
    </source>
</evidence>
<feature type="coiled-coil region" evidence="11">
    <location>
        <begin position="116"/>
        <end position="143"/>
    </location>
</feature>
<comment type="pathway">
    <text evidence="10">Protein modification; protein ubiquitination.</text>
</comment>
<reference evidence="13 14" key="1">
    <citation type="journal article" date="2011" name="Proc. Natl. Acad. Sci. U.S.A.">
        <title>Evolutionary erosion of yeast sex chromosomes by mating-type switching accidents.</title>
        <authorList>
            <person name="Gordon J.L."/>
            <person name="Armisen D."/>
            <person name="Proux-Wera E."/>
            <person name="Oheigeartaigh S.S."/>
            <person name="Byrne K.P."/>
            <person name="Wolfe K.H."/>
        </authorList>
    </citation>
    <scope>NUCLEOTIDE SEQUENCE [LARGE SCALE GENOMIC DNA]</scope>
    <source>
        <strain evidence="14">ATCC 24235 / CBS 4417 / NBRC 1672 / NRRL Y-8282 / UCD 70-5</strain>
    </source>
</reference>
<comment type="similarity">
    <text evidence="2 10">Belongs to the WD repeat PRP19 family.</text>
</comment>
<organism evidence="13 14">
    <name type="scientific">Tetrapisispora phaffii (strain ATCC 24235 / CBS 4417 / NBRC 1672 / NRRL Y-8282 / UCD 70-5)</name>
    <name type="common">Yeast</name>
    <name type="synonym">Fabospora phaffii</name>
    <dbReference type="NCBI Taxonomy" id="1071381"/>
    <lineage>
        <taxon>Eukaryota</taxon>
        <taxon>Fungi</taxon>
        <taxon>Dikarya</taxon>
        <taxon>Ascomycota</taxon>
        <taxon>Saccharomycotina</taxon>
        <taxon>Saccharomycetes</taxon>
        <taxon>Saccharomycetales</taxon>
        <taxon>Saccharomycetaceae</taxon>
        <taxon>Tetrapisispora</taxon>
    </lineage>
</organism>
<comment type="subcellular location">
    <subcellularLocation>
        <location evidence="1 10">Nucleus</location>
    </subcellularLocation>
</comment>
<dbReference type="SUPFAM" id="SSF57850">
    <property type="entry name" value="RING/U-box"/>
    <property type="match status" value="1"/>
</dbReference>
<dbReference type="Gene3D" id="2.130.10.10">
    <property type="entry name" value="YVTN repeat-like/Quinoprotein amine dehydrogenase"/>
    <property type="match status" value="1"/>
</dbReference>
<comment type="subunit">
    <text evidence="10">Homotetramer.</text>
</comment>
<evidence type="ECO:0000256" key="5">
    <source>
        <dbReference type="ARBA" id="ARBA00022728"/>
    </source>
</evidence>
<dbReference type="InterPro" id="IPR038959">
    <property type="entry name" value="Prp19"/>
</dbReference>
<protein>
    <recommendedName>
        <fullName evidence="10">Pre-mRNA-processing factor 19</fullName>
        <ecNumber evidence="10">2.3.2.27</ecNumber>
    </recommendedName>
</protein>
<keyword evidence="8 10" id="KW-0234">DNA repair</keyword>